<proteinExistence type="predicted"/>
<dbReference type="InterPro" id="IPR050598">
    <property type="entry name" value="AminoAcid_Transporter"/>
</dbReference>
<feature type="transmembrane region" description="Helical" evidence="5">
    <location>
        <begin position="40"/>
        <end position="63"/>
    </location>
</feature>
<dbReference type="RefSeq" id="WP_009151704.1">
    <property type="nucleotide sequence ID" value="NZ_CP121471.1"/>
</dbReference>
<keyword evidence="7" id="KW-1185">Reference proteome</keyword>
<accession>H8Z8S0</accession>
<name>H8Z8S0_9GAMM</name>
<evidence type="ECO:0000256" key="3">
    <source>
        <dbReference type="ARBA" id="ARBA00022989"/>
    </source>
</evidence>
<dbReference type="Pfam" id="PF13520">
    <property type="entry name" value="AA_permease_2"/>
    <property type="match status" value="1"/>
</dbReference>
<dbReference type="PIRSF" id="PIRSF006060">
    <property type="entry name" value="AA_transporter"/>
    <property type="match status" value="1"/>
</dbReference>
<keyword evidence="3 5" id="KW-1133">Transmembrane helix</keyword>
<keyword evidence="2 5" id="KW-0812">Transmembrane</keyword>
<dbReference type="GO" id="GO:0016020">
    <property type="term" value="C:membrane"/>
    <property type="evidence" value="ECO:0007669"/>
    <property type="project" value="UniProtKB-SubCell"/>
</dbReference>
<evidence type="ECO:0000256" key="1">
    <source>
        <dbReference type="ARBA" id="ARBA00004141"/>
    </source>
</evidence>
<feature type="transmembrane region" description="Helical" evidence="5">
    <location>
        <begin position="413"/>
        <end position="429"/>
    </location>
</feature>
<dbReference type="Gene3D" id="1.20.1740.10">
    <property type="entry name" value="Amino acid/polyamine transporter I"/>
    <property type="match status" value="1"/>
</dbReference>
<dbReference type="GO" id="GO:0015179">
    <property type="term" value="F:L-amino acid transmembrane transporter activity"/>
    <property type="evidence" value="ECO:0007669"/>
    <property type="project" value="TreeGrafter"/>
</dbReference>
<dbReference type="EMBL" id="JH603171">
    <property type="protein sequence ID" value="EIC19475.1"/>
    <property type="molecule type" value="Genomic_DNA"/>
</dbReference>
<dbReference type="OrthoDB" id="9804700at2"/>
<feature type="transmembrane region" description="Helical" evidence="5">
    <location>
        <begin position="383"/>
        <end position="407"/>
    </location>
</feature>
<dbReference type="HOGENOM" id="CLU_007946_3_4_6"/>
<dbReference type="InterPro" id="IPR002293">
    <property type="entry name" value="AA/rel_permease1"/>
</dbReference>
<gene>
    <name evidence="6" type="ORF">Thi970DRAFT_05000</name>
</gene>
<dbReference type="PANTHER" id="PTHR11785:SF512">
    <property type="entry name" value="SOBREMESA, ISOFORM B"/>
    <property type="match status" value="1"/>
</dbReference>
<protein>
    <submittedName>
        <fullName evidence="6">Amino acid transporter</fullName>
    </submittedName>
</protein>
<reference evidence="6 7" key="2">
    <citation type="submission" date="2011-11" db="EMBL/GenBank/DDBJ databases">
        <authorList>
            <consortium name="US DOE Joint Genome Institute"/>
            <person name="Lucas S."/>
            <person name="Han J."/>
            <person name="Lapidus A."/>
            <person name="Cheng J.-F."/>
            <person name="Goodwin L."/>
            <person name="Pitluck S."/>
            <person name="Peters L."/>
            <person name="Ovchinnikova G."/>
            <person name="Zhang X."/>
            <person name="Detter J.C."/>
            <person name="Han C."/>
            <person name="Tapia R."/>
            <person name="Land M."/>
            <person name="Hauser L."/>
            <person name="Kyrpides N."/>
            <person name="Ivanova N."/>
            <person name="Pagani I."/>
            <person name="Vogl K."/>
            <person name="Liu Z."/>
            <person name="Overmann J."/>
            <person name="Frigaard N.-U."/>
            <person name="Bryant D."/>
            <person name="Woyke T."/>
        </authorList>
    </citation>
    <scope>NUCLEOTIDE SEQUENCE [LARGE SCALE GENOMIC DNA]</scope>
    <source>
        <strain evidence="6 7">970</strain>
    </source>
</reference>
<feature type="transmembrane region" description="Helical" evidence="5">
    <location>
        <begin position="325"/>
        <end position="342"/>
    </location>
</feature>
<feature type="transmembrane region" description="Helical" evidence="5">
    <location>
        <begin position="150"/>
        <end position="176"/>
    </location>
</feature>
<organism evidence="6 7">
    <name type="scientific">Thiorhodovibrio frisius</name>
    <dbReference type="NCBI Taxonomy" id="631362"/>
    <lineage>
        <taxon>Bacteria</taxon>
        <taxon>Pseudomonadati</taxon>
        <taxon>Pseudomonadota</taxon>
        <taxon>Gammaproteobacteria</taxon>
        <taxon>Chromatiales</taxon>
        <taxon>Chromatiaceae</taxon>
        <taxon>Thiorhodovibrio</taxon>
    </lineage>
</organism>
<dbReference type="PANTHER" id="PTHR11785">
    <property type="entry name" value="AMINO ACID TRANSPORTER"/>
    <property type="match status" value="1"/>
</dbReference>
<dbReference type="eggNOG" id="COG0531">
    <property type="taxonomic scope" value="Bacteria"/>
</dbReference>
<evidence type="ECO:0000256" key="4">
    <source>
        <dbReference type="ARBA" id="ARBA00023136"/>
    </source>
</evidence>
<evidence type="ECO:0000313" key="7">
    <source>
        <dbReference type="Proteomes" id="UP000002964"/>
    </source>
</evidence>
<keyword evidence="4 5" id="KW-0472">Membrane</keyword>
<feature type="transmembrane region" description="Helical" evidence="5">
    <location>
        <begin position="229"/>
        <end position="251"/>
    </location>
</feature>
<dbReference type="AlphaFoldDB" id="H8Z8S0"/>
<comment type="subcellular location">
    <subcellularLocation>
        <location evidence="1">Membrane</location>
        <topology evidence="1">Multi-pass membrane protein</topology>
    </subcellularLocation>
</comment>
<evidence type="ECO:0000256" key="2">
    <source>
        <dbReference type="ARBA" id="ARBA00022692"/>
    </source>
</evidence>
<evidence type="ECO:0000313" key="6">
    <source>
        <dbReference type="EMBL" id="EIC19475.1"/>
    </source>
</evidence>
<feature type="transmembrane region" description="Helical" evidence="5">
    <location>
        <begin position="348"/>
        <end position="371"/>
    </location>
</feature>
<dbReference type="Proteomes" id="UP000002964">
    <property type="component" value="Unassembled WGS sequence"/>
</dbReference>
<evidence type="ECO:0000256" key="5">
    <source>
        <dbReference type="SAM" id="Phobius"/>
    </source>
</evidence>
<feature type="transmembrane region" description="Helical" evidence="5">
    <location>
        <begin position="279"/>
        <end position="304"/>
    </location>
</feature>
<feature type="transmembrane region" description="Helical" evidence="5">
    <location>
        <begin position="125"/>
        <end position="143"/>
    </location>
</feature>
<feature type="transmembrane region" description="Helical" evidence="5">
    <location>
        <begin position="84"/>
        <end position="113"/>
    </location>
</feature>
<feature type="transmembrane region" description="Helical" evidence="5">
    <location>
        <begin position="196"/>
        <end position="217"/>
    </location>
</feature>
<dbReference type="STRING" id="631362.Thi970DRAFT_05000"/>
<sequence>MTSKPAIGVSAAAAIVVANMIGTGVFTSLGYQVIAIKSPLAILALWVIGGLVALCGALVYAELGARMPRSGGEYHMLSQIYHPVIGFLAGFISVAVGFAAPVAAAAIAMSTYLTSVFGLGANSPWMTGVAVGAVLAVTLIHLVSLRTIGLFQVLVTSLKVILVLLFILFGFAVAAPQPISFDYSPQVLQEMLSSDFAVSLVYVMYAYSGWNAAVYILSEIRQPQRNLPVALISGTSVVMLLYTLLNAVFLYSAPISEMAGQTEVGYIAARHIFGETAGVAMSLLIAFGLISTISAMTWAGPRVLQTMGEDYMIFAAFRRANGNGVPYLALFFQFAIVCYLILSSSFEAILIYIGFTLSLSVFLTVAGIFVVRARDQQRPLHYLTWGYPWTPLIFLLITGWMLVFLLWEKPVESLVGLATVLSGLLLYLWNQRISSRAGQTVAVAAAD</sequence>
<reference evidence="7" key="1">
    <citation type="submission" date="2011-06" db="EMBL/GenBank/DDBJ databases">
        <authorList>
            <consortium name="US DOE Joint Genome Institute (JGI-PGF)"/>
            <person name="Lucas S."/>
            <person name="Han J."/>
            <person name="Lapidus A."/>
            <person name="Cheng J.-F."/>
            <person name="Goodwin L."/>
            <person name="Pitluck S."/>
            <person name="Peters L."/>
            <person name="Land M.L."/>
            <person name="Hauser L."/>
            <person name="Vogl K."/>
            <person name="Liu Z."/>
            <person name="Overmann J."/>
            <person name="Frigaard N.-U."/>
            <person name="Bryant D.A."/>
            <person name="Woyke T.J."/>
        </authorList>
    </citation>
    <scope>NUCLEOTIDE SEQUENCE [LARGE SCALE GENOMIC DNA]</scope>
    <source>
        <strain evidence="7">970</strain>
    </source>
</reference>